<dbReference type="Pfam" id="PF13414">
    <property type="entry name" value="TPR_11"/>
    <property type="match status" value="1"/>
</dbReference>
<feature type="repeat" description="TPR" evidence="1">
    <location>
        <begin position="106"/>
        <end position="139"/>
    </location>
</feature>
<proteinExistence type="predicted"/>
<evidence type="ECO:0000313" key="3">
    <source>
        <dbReference type="Proteomes" id="UP001221217"/>
    </source>
</evidence>
<organism evidence="2 3">
    <name type="scientific">Candidatus Thalassospirochaeta sargassi</name>
    <dbReference type="NCBI Taxonomy" id="3119039"/>
    <lineage>
        <taxon>Bacteria</taxon>
        <taxon>Pseudomonadati</taxon>
        <taxon>Spirochaetota</taxon>
        <taxon>Spirochaetia</taxon>
        <taxon>Spirochaetales</taxon>
        <taxon>Spirochaetaceae</taxon>
        <taxon>Candidatus Thalassospirochaeta</taxon>
    </lineage>
</organism>
<dbReference type="EMBL" id="JAQQAL010000005">
    <property type="protein sequence ID" value="MDC7225279.1"/>
    <property type="molecule type" value="Genomic_DNA"/>
</dbReference>
<protein>
    <submittedName>
        <fullName evidence="2">Tetratricopeptide repeat protein</fullName>
    </submittedName>
</protein>
<evidence type="ECO:0000313" key="2">
    <source>
        <dbReference type="EMBL" id="MDC7225279.1"/>
    </source>
</evidence>
<comment type="caution">
    <text evidence="2">The sequence shown here is derived from an EMBL/GenBank/DDBJ whole genome shotgun (WGS) entry which is preliminary data.</text>
</comment>
<keyword evidence="1" id="KW-0802">TPR repeat</keyword>
<dbReference type="SUPFAM" id="SSF48452">
    <property type="entry name" value="TPR-like"/>
    <property type="match status" value="1"/>
</dbReference>
<dbReference type="AlphaFoldDB" id="A0AAJ1IC03"/>
<dbReference type="Pfam" id="PF13174">
    <property type="entry name" value="TPR_6"/>
    <property type="match status" value="1"/>
</dbReference>
<dbReference type="Pfam" id="PF13374">
    <property type="entry name" value="TPR_10"/>
    <property type="match status" value="1"/>
</dbReference>
<name>A0AAJ1IC03_9SPIO</name>
<dbReference type="SMART" id="SM00028">
    <property type="entry name" value="TPR"/>
    <property type="match status" value="4"/>
</dbReference>
<accession>A0AAJ1IC03</accession>
<dbReference type="PROSITE" id="PS50005">
    <property type="entry name" value="TPR"/>
    <property type="match status" value="1"/>
</dbReference>
<reference evidence="2 3" key="1">
    <citation type="submission" date="2022-12" db="EMBL/GenBank/DDBJ databases">
        <title>Metagenome assembled genome from gulf of manar.</title>
        <authorList>
            <person name="Kohli P."/>
            <person name="Pk S."/>
            <person name="Venkata Ramana C."/>
            <person name="Sasikala C."/>
        </authorList>
    </citation>
    <scope>NUCLEOTIDE SEQUENCE [LARGE SCALE GENOMIC DNA]</scope>
    <source>
        <strain evidence="2">JB008</strain>
    </source>
</reference>
<dbReference type="Proteomes" id="UP001221217">
    <property type="component" value="Unassembled WGS sequence"/>
</dbReference>
<sequence>MADRFLDAKQLFKLGKYRQALSEFLKVSDEPLENPDLSYYMGLCYSKIEEWDDALLYLEQVVNSHDDILRIYQSRMILSYIYTITGRIKLAEFELNKLIEEGFESPQVYSNYSYIYYESGKVEKSIEYLYLALDLDPENPNALNSIGYILADRGIDVDMAVTYCQKAVKAKPENPAYLDSLGWAFFKSGQNDEARHYLKRAFDIATGNKTIAAHLRAVIDEIERINKARLG</sequence>
<evidence type="ECO:0000256" key="1">
    <source>
        <dbReference type="PROSITE-ProRule" id="PRU00339"/>
    </source>
</evidence>
<dbReference type="PANTHER" id="PTHR12558:SF13">
    <property type="entry name" value="CELL DIVISION CYCLE PROTEIN 27 HOMOLOG"/>
    <property type="match status" value="1"/>
</dbReference>
<dbReference type="PANTHER" id="PTHR12558">
    <property type="entry name" value="CELL DIVISION CYCLE 16,23,27"/>
    <property type="match status" value="1"/>
</dbReference>
<gene>
    <name evidence="2" type="ORF">PQJ61_00785</name>
</gene>
<dbReference type="InterPro" id="IPR019734">
    <property type="entry name" value="TPR_rpt"/>
</dbReference>
<dbReference type="InterPro" id="IPR011990">
    <property type="entry name" value="TPR-like_helical_dom_sf"/>
</dbReference>
<dbReference type="Gene3D" id="1.25.40.10">
    <property type="entry name" value="Tetratricopeptide repeat domain"/>
    <property type="match status" value="2"/>
</dbReference>